<dbReference type="OrthoDB" id="2232555at2759"/>
<dbReference type="AlphaFoldDB" id="A0A8H7SVX2"/>
<dbReference type="Proteomes" id="UP000613177">
    <property type="component" value="Unassembled WGS sequence"/>
</dbReference>
<dbReference type="EMBL" id="JAEPRE010000007">
    <property type="protein sequence ID" value="KAG2237340.1"/>
    <property type="molecule type" value="Genomic_DNA"/>
</dbReference>
<proteinExistence type="predicted"/>
<name>A0A8H7SVX2_9FUNG</name>
<accession>A0A8H7SVX2</accession>
<evidence type="ECO:0000313" key="1">
    <source>
        <dbReference type="EMBL" id="KAG2237340.1"/>
    </source>
</evidence>
<evidence type="ECO:0000313" key="2">
    <source>
        <dbReference type="Proteomes" id="UP000613177"/>
    </source>
</evidence>
<organism evidence="1 2">
    <name type="scientific">Thamnidium elegans</name>
    <dbReference type="NCBI Taxonomy" id="101142"/>
    <lineage>
        <taxon>Eukaryota</taxon>
        <taxon>Fungi</taxon>
        <taxon>Fungi incertae sedis</taxon>
        <taxon>Mucoromycota</taxon>
        <taxon>Mucoromycotina</taxon>
        <taxon>Mucoromycetes</taxon>
        <taxon>Mucorales</taxon>
        <taxon>Mucorineae</taxon>
        <taxon>Mucoraceae</taxon>
        <taxon>Thamnidium</taxon>
    </lineage>
</organism>
<evidence type="ECO:0008006" key="3">
    <source>
        <dbReference type="Google" id="ProtNLM"/>
    </source>
</evidence>
<protein>
    <recommendedName>
        <fullName evidence="3">Reverse transcriptase zinc-binding domain-containing protein</fullName>
    </recommendedName>
</protein>
<keyword evidence="2" id="KW-1185">Reference proteome</keyword>
<sequence>MPASFPTDLCAICSLSPDSLDHFLFSCPKKLPIWQSVWSEHVDPSVTAVSSSIIQLALTTLGVDGSFKVLPLLAIAATLEPIWSSHWAFIFQDVPFNTASVKHLVSTKFLKLQQETFLKEGIPHSPPPLLSLN</sequence>
<gene>
    <name evidence="1" type="ORF">INT48_009073</name>
</gene>
<reference evidence="1" key="1">
    <citation type="submission" date="2021-01" db="EMBL/GenBank/DDBJ databases">
        <title>Metabolic potential, ecology and presence of endohyphal bacteria is reflected in genomic diversity of Mucoromycotina.</title>
        <authorList>
            <person name="Muszewska A."/>
            <person name="Okrasinska A."/>
            <person name="Steczkiewicz K."/>
            <person name="Drgas O."/>
            <person name="Orlowska M."/>
            <person name="Perlinska-Lenart U."/>
            <person name="Aleksandrzak-Piekarczyk T."/>
            <person name="Szatraj K."/>
            <person name="Zielenkiewicz U."/>
            <person name="Pilsyk S."/>
            <person name="Malc E."/>
            <person name="Mieczkowski P."/>
            <person name="Kruszewska J.S."/>
            <person name="Biernat P."/>
            <person name="Pawlowska J."/>
        </authorList>
    </citation>
    <scope>NUCLEOTIDE SEQUENCE</scope>
    <source>
        <strain evidence="1">WA0000018081</strain>
    </source>
</reference>
<comment type="caution">
    <text evidence="1">The sequence shown here is derived from an EMBL/GenBank/DDBJ whole genome shotgun (WGS) entry which is preliminary data.</text>
</comment>